<proteinExistence type="inferred from homology"/>
<accession>A0A916UUG5</accession>
<keyword evidence="9" id="KW-1185">Reference proteome</keyword>
<dbReference type="Gene3D" id="3.30.300.30">
    <property type="match status" value="1"/>
</dbReference>
<organism evidence="8 9">
    <name type="scientific">Chelatococcus reniformis</name>
    <dbReference type="NCBI Taxonomy" id="1494448"/>
    <lineage>
        <taxon>Bacteria</taxon>
        <taxon>Pseudomonadati</taxon>
        <taxon>Pseudomonadota</taxon>
        <taxon>Alphaproteobacteria</taxon>
        <taxon>Hyphomicrobiales</taxon>
        <taxon>Chelatococcaceae</taxon>
        <taxon>Chelatococcus</taxon>
    </lineage>
</organism>
<dbReference type="Proteomes" id="UP000637002">
    <property type="component" value="Unassembled WGS sequence"/>
</dbReference>
<comment type="caution">
    <text evidence="8">The sequence shown here is derived from an EMBL/GenBank/DDBJ whole genome shotgun (WGS) entry which is preliminary data.</text>
</comment>
<name>A0A916UUG5_9HYPH</name>
<evidence type="ECO:0000256" key="1">
    <source>
        <dbReference type="ARBA" id="ARBA00006432"/>
    </source>
</evidence>
<dbReference type="InterPro" id="IPR045851">
    <property type="entry name" value="AMP-bd_C_sf"/>
</dbReference>
<dbReference type="GO" id="GO:0006631">
    <property type="term" value="P:fatty acid metabolic process"/>
    <property type="evidence" value="ECO:0007669"/>
    <property type="project" value="TreeGrafter"/>
</dbReference>
<dbReference type="Pfam" id="PF00501">
    <property type="entry name" value="AMP-binding"/>
    <property type="match status" value="1"/>
</dbReference>
<dbReference type="InterPro" id="IPR000873">
    <property type="entry name" value="AMP-dep_synth/lig_dom"/>
</dbReference>
<dbReference type="RefSeq" id="WP_188612157.1">
    <property type="nucleotide sequence ID" value="NZ_BMGG01000010.1"/>
</dbReference>
<dbReference type="InterPro" id="IPR025110">
    <property type="entry name" value="AMP-bd_C"/>
</dbReference>
<protein>
    <recommendedName>
        <fullName evidence="5">3-methylmercaptopropionyl-CoA ligase</fullName>
        <ecNumber evidence="4">6.2.1.44</ecNumber>
    </recommendedName>
</protein>
<dbReference type="FunFam" id="3.30.300.30:FF:000008">
    <property type="entry name" value="2,3-dihydroxybenzoate-AMP ligase"/>
    <property type="match status" value="1"/>
</dbReference>
<dbReference type="EC" id="6.2.1.44" evidence="4"/>
<evidence type="ECO:0000256" key="3">
    <source>
        <dbReference type="ARBA" id="ARBA00051915"/>
    </source>
</evidence>
<keyword evidence="2" id="KW-0436">Ligase</keyword>
<dbReference type="Pfam" id="PF13193">
    <property type="entry name" value="AMP-binding_C"/>
    <property type="match status" value="1"/>
</dbReference>
<evidence type="ECO:0000256" key="2">
    <source>
        <dbReference type="ARBA" id="ARBA00022598"/>
    </source>
</evidence>
<evidence type="ECO:0000256" key="4">
    <source>
        <dbReference type="ARBA" id="ARBA00066616"/>
    </source>
</evidence>
<feature type="domain" description="AMP-dependent synthetase/ligase" evidence="6">
    <location>
        <begin position="17"/>
        <end position="381"/>
    </location>
</feature>
<feature type="domain" description="AMP-binding enzyme C-terminal" evidence="7">
    <location>
        <begin position="432"/>
        <end position="507"/>
    </location>
</feature>
<gene>
    <name evidence="8" type="ORF">GCM10010994_52890</name>
</gene>
<reference evidence="8" key="2">
    <citation type="submission" date="2020-09" db="EMBL/GenBank/DDBJ databases">
        <authorList>
            <person name="Sun Q."/>
            <person name="Zhou Y."/>
        </authorList>
    </citation>
    <scope>NUCLEOTIDE SEQUENCE</scope>
    <source>
        <strain evidence="8">CGMCC 1.12919</strain>
    </source>
</reference>
<dbReference type="CDD" id="cd17631">
    <property type="entry name" value="FACL_FadD13-like"/>
    <property type="match status" value="1"/>
</dbReference>
<dbReference type="Gene3D" id="3.40.50.12780">
    <property type="entry name" value="N-terminal domain of ligase-like"/>
    <property type="match status" value="1"/>
</dbReference>
<evidence type="ECO:0000256" key="5">
    <source>
        <dbReference type="ARBA" id="ARBA00067668"/>
    </source>
</evidence>
<evidence type="ECO:0000313" key="9">
    <source>
        <dbReference type="Proteomes" id="UP000637002"/>
    </source>
</evidence>
<sequence>MQDDSRLSTLADVPRLHAATKGDQIALSFEGRLTQHAEFDRRTSQVANALIAAGLKPGDRVAHVGKNTDFFFELVFGCFKAGVTIVPIVWRLAPPEVGYIVGDAEAKLLFVGPEFIDLARQIVPDLPGLTAVVAMEGNAPEWQAFEAWRNAQPATDPKREVGTDDVILQLYTSGTTGRPKGAMLTHGNFLTMRRLQDQSEAEWLHWHDDDVGLIAMPNGHIGGTGFGIWVLYYGVKAIITREFDPMQVLDLIENEGVNKFFMVPAALQFVVRQPRAREVDYSRLRSISYGASPIPHALLVECMEVFKCGFVQMYGLTETTGTVVALPPEDHSADESPKMRSAGKALPGVEIAILDASGKPVPVGEIGEIAIKSPSNMKGYWKLPEATASAMPGDNWFKSGDAGYMDEDGYLYVHDRMKDMIISGGENVYPAEVENAIYGHPDVAEVAVIGVPSQKWGEEVKAIVAPKPGASPSEDDIIRWARSKIAAFKAPKSVEFIDALPRNASGKILRRTLREPFWAGRDRQVN</sequence>
<dbReference type="PANTHER" id="PTHR43201">
    <property type="entry name" value="ACYL-COA SYNTHETASE"/>
    <property type="match status" value="1"/>
</dbReference>
<comment type="similarity">
    <text evidence="1">Belongs to the ATP-dependent AMP-binding enzyme family.</text>
</comment>
<evidence type="ECO:0000313" key="8">
    <source>
        <dbReference type="EMBL" id="GGC88340.1"/>
    </source>
</evidence>
<dbReference type="PANTHER" id="PTHR43201:SF5">
    <property type="entry name" value="MEDIUM-CHAIN ACYL-COA LIGASE ACSF2, MITOCHONDRIAL"/>
    <property type="match status" value="1"/>
</dbReference>
<evidence type="ECO:0000259" key="6">
    <source>
        <dbReference type="Pfam" id="PF00501"/>
    </source>
</evidence>
<evidence type="ECO:0000259" key="7">
    <source>
        <dbReference type="Pfam" id="PF13193"/>
    </source>
</evidence>
<dbReference type="GO" id="GO:0031956">
    <property type="term" value="F:medium-chain fatty acid-CoA ligase activity"/>
    <property type="evidence" value="ECO:0007669"/>
    <property type="project" value="TreeGrafter"/>
</dbReference>
<dbReference type="AlphaFoldDB" id="A0A916UUG5"/>
<dbReference type="NCBIfam" id="NF004837">
    <property type="entry name" value="PRK06187.1"/>
    <property type="match status" value="1"/>
</dbReference>
<dbReference type="SUPFAM" id="SSF56801">
    <property type="entry name" value="Acetyl-CoA synthetase-like"/>
    <property type="match status" value="1"/>
</dbReference>
<reference evidence="8" key="1">
    <citation type="journal article" date="2014" name="Int. J. Syst. Evol. Microbiol.">
        <title>Complete genome sequence of Corynebacterium casei LMG S-19264T (=DSM 44701T), isolated from a smear-ripened cheese.</title>
        <authorList>
            <consortium name="US DOE Joint Genome Institute (JGI-PGF)"/>
            <person name="Walter F."/>
            <person name="Albersmeier A."/>
            <person name="Kalinowski J."/>
            <person name="Ruckert C."/>
        </authorList>
    </citation>
    <scope>NUCLEOTIDE SEQUENCE</scope>
    <source>
        <strain evidence="8">CGMCC 1.12919</strain>
    </source>
</reference>
<dbReference type="EMBL" id="BMGG01000010">
    <property type="protein sequence ID" value="GGC88340.1"/>
    <property type="molecule type" value="Genomic_DNA"/>
</dbReference>
<dbReference type="InterPro" id="IPR042099">
    <property type="entry name" value="ANL_N_sf"/>
</dbReference>
<comment type="catalytic activity">
    <reaction evidence="3">
        <text>3-(methylsulfanyl)propanoate + ATP + CoA = 3-(methylsulfanyl)propanoyl-CoA + AMP + diphosphate</text>
        <dbReference type="Rhea" id="RHEA:43052"/>
        <dbReference type="ChEBI" id="CHEBI:30616"/>
        <dbReference type="ChEBI" id="CHEBI:33019"/>
        <dbReference type="ChEBI" id="CHEBI:49016"/>
        <dbReference type="ChEBI" id="CHEBI:57287"/>
        <dbReference type="ChEBI" id="CHEBI:82815"/>
        <dbReference type="ChEBI" id="CHEBI:456215"/>
        <dbReference type="EC" id="6.2.1.44"/>
    </reaction>
    <physiologicalReaction direction="left-to-right" evidence="3">
        <dbReference type="Rhea" id="RHEA:43053"/>
    </physiologicalReaction>
</comment>